<evidence type="ECO:0000313" key="3">
    <source>
        <dbReference type="Proteomes" id="UP001152519"/>
    </source>
</evidence>
<gene>
    <name evidence="2" type="ORF">SCOCK_140144</name>
</gene>
<proteinExistence type="predicted"/>
<comment type="caution">
    <text evidence="2">The sequence shown here is derived from an EMBL/GenBank/DDBJ whole genome shotgun (WGS) entry which is preliminary data.</text>
</comment>
<organism evidence="2 3">
    <name type="scientific">Actinacidiphila cocklensis</name>
    <dbReference type="NCBI Taxonomy" id="887465"/>
    <lineage>
        <taxon>Bacteria</taxon>
        <taxon>Bacillati</taxon>
        <taxon>Actinomycetota</taxon>
        <taxon>Actinomycetes</taxon>
        <taxon>Kitasatosporales</taxon>
        <taxon>Streptomycetaceae</taxon>
        <taxon>Actinacidiphila</taxon>
    </lineage>
</organism>
<feature type="signal peptide" evidence="1">
    <location>
        <begin position="1"/>
        <end position="25"/>
    </location>
</feature>
<feature type="chain" id="PRO_5040830559" evidence="1">
    <location>
        <begin position="26"/>
        <end position="257"/>
    </location>
</feature>
<sequence length="257" mass="26088">MRTRLSLAAAAVGALVGALAPMASASATGPDVPSGLFTSPSSGADCGTSAPYTTIDNTDISLRGTFSDPAGGVLSAHFKIWPTGYGTGADVADTTISVVSGSVGTLVVPRSVITQLLATDGITGNGTFSWTARIEHGSLASDWSAECHFVFDGVRPTPPSAVSPQFPDGSNGWPANTGQARTPGTFTLSSGGVSDVVAYAYSTGWDPTVRTVTTTAGASVDVTLTPPSSGSWTLTVYTLDAGGNRSDSFIYRFYANA</sequence>
<evidence type="ECO:0000313" key="2">
    <source>
        <dbReference type="EMBL" id="CAG6391946.1"/>
    </source>
</evidence>
<dbReference type="RefSeq" id="WP_251485920.1">
    <property type="nucleotide sequence ID" value="NZ_CAJSLV010000042.1"/>
</dbReference>
<accession>A0A9W4GQV1</accession>
<protein>
    <submittedName>
        <fullName evidence="2">Uncharacterized protein</fullName>
    </submittedName>
</protein>
<keyword evidence="3" id="KW-1185">Reference proteome</keyword>
<reference evidence="2" key="1">
    <citation type="submission" date="2021-05" db="EMBL/GenBank/DDBJ databases">
        <authorList>
            <person name="Arsene-Ploetze F."/>
        </authorList>
    </citation>
    <scope>NUCLEOTIDE SEQUENCE</scope>
    <source>
        <strain evidence="2">DSM 42138</strain>
    </source>
</reference>
<evidence type="ECO:0000256" key="1">
    <source>
        <dbReference type="SAM" id="SignalP"/>
    </source>
</evidence>
<keyword evidence="1" id="KW-0732">Signal</keyword>
<dbReference type="EMBL" id="CAJSLV010000042">
    <property type="protein sequence ID" value="CAG6391946.1"/>
    <property type="molecule type" value="Genomic_DNA"/>
</dbReference>
<dbReference type="AlphaFoldDB" id="A0A9W4GQV1"/>
<dbReference type="Proteomes" id="UP001152519">
    <property type="component" value="Unassembled WGS sequence"/>
</dbReference>
<name>A0A9W4GQV1_9ACTN</name>